<keyword evidence="2" id="KW-0547">Nucleotide-binding</keyword>
<dbReference type="InterPro" id="IPR003593">
    <property type="entry name" value="AAA+_ATPase"/>
</dbReference>
<dbReference type="PANTHER" id="PTHR42711">
    <property type="entry name" value="ABC TRANSPORTER ATP-BINDING PROTEIN"/>
    <property type="match status" value="1"/>
</dbReference>
<reference evidence="5 6" key="1">
    <citation type="submission" date="2015-08" db="EMBL/GenBank/DDBJ databases">
        <title>Genomic sequence of Lactobacillus heilongjiangensis DSM 28069, isolated from Chinese traditional pickle.</title>
        <authorList>
            <person name="Jiang X."/>
            <person name="Zheng B."/>
            <person name="Cheng H."/>
        </authorList>
    </citation>
    <scope>NUCLEOTIDE SEQUENCE [LARGE SCALE GENOMIC DNA]</scope>
    <source>
        <strain evidence="5 6">DSM 28069</strain>
    </source>
</reference>
<proteinExistence type="predicted"/>
<dbReference type="InterPro" id="IPR003439">
    <property type="entry name" value="ABC_transporter-like_ATP-bd"/>
</dbReference>
<dbReference type="InterPro" id="IPR027417">
    <property type="entry name" value="P-loop_NTPase"/>
</dbReference>
<keyword evidence="6" id="KW-1185">Reference proteome</keyword>
<dbReference type="InterPro" id="IPR050763">
    <property type="entry name" value="ABC_transporter_ATP-binding"/>
</dbReference>
<dbReference type="SUPFAM" id="SSF52540">
    <property type="entry name" value="P-loop containing nucleoside triphosphate hydrolases"/>
    <property type="match status" value="1"/>
</dbReference>
<dbReference type="EMBL" id="CP012559">
    <property type="protein sequence ID" value="ALB30169.1"/>
    <property type="molecule type" value="Genomic_DNA"/>
</dbReference>
<sequence length="279" mass="31200">MSVYFNRGILRKQSKYVLKKINLNIQRGNIFGIIGPSGAGKTTLLNVLTNQISYEGNVYIDGNDTTDKGTDLFKELSLCSVNSGLYEELTVMDNLLLYANAFGKGKKEVSELLLTTNLQDCEQKIFSKLSTGMRQRVSLIRCFLNDASVLLLDEPTSNVDPYTGSIIRDIIVKIKEKGKTIILTTHNMLEAEQLCDQLVLLNEGVVLEQGSPSLIKKKYSQQPLFITCTMEDGSPIELEYPKEKIQLSNLIKNQIILNIHSNEPTLESIFVNLARGKMS</sequence>
<evidence type="ECO:0000313" key="5">
    <source>
        <dbReference type="EMBL" id="ALB30169.1"/>
    </source>
</evidence>
<accession>A0A0K2LFT8</accession>
<dbReference type="Gene3D" id="3.40.50.300">
    <property type="entry name" value="P-loop containing nucleotide triphosphate hydrolases"/>
    <property type="match status" value="1"/>
</dbReference>
<evidence type="ECO:0000313" key="6">
    <source>
        <dbReference type="Proteomes" id="UP000061546"/>
    </source>
</evidence>
<dbReference type="KEGG" id="lhi:JP39_06855"/>
<gene>
    <name evidence="5" type="ORF">JP39_06855</name>
</gene>
<dbReference type="PROSITE" id="PS50893">
    <property type="entry name" value="ABC_TRANSPORTER_2"/>
    <property type="match status" value="1"/>
</dbReference>
<organism evidence="5 6">
    <name type="scientific">Companilactobacillus heilongjiangensis</name>
    <dbReference type="NCBI Taxonomy" id="1074467"/>
    <lineage>
        <taxon>Bacteria</taxon>
        <taxon>Bacillati</taxon>
        <taxon>Bacillota</taxon>
        <taxon>Bacilli</taxon>
        <taxon>Lactobacillales</taxon>
        <taxon>Lactobacillaceae</taxon>
        <taxon>Companilactobacillus</taxon>
    </lineage>
</organism>
<dbReference type="Proteomes" id="UP000061546">
    <property type="component" value="Chromosome"/>
</dbReference>
<evidence type="ECO:0000256" key="1">
    <source>
        <dbReference type="ARBA" id="ARBA00022448"/>
    </source>
</evidence>
<dbReference type="SMART" id="SM00382">
    <property type="entry name" value="AAA"/>
    <property type="match status" value="1"/>
</dbReference>
<protein>
    <recommendedName>
        <fullName evidence="4">ABC transporter domain-containing protein</fullName>
    </recommendedName>
</protein>
<keyword evidence="3" id="KW-0067">ATP-binding</keyword>
<evidence type="ECO:0000256" key="3">
    <source>
        <dbReference type="ARBA" id="ARBA00022840"/>
    </source>
</evidence>
<dbReference type="GO" id="GO:0016887">
    <property type="term" value="F:ATP hydrolysis activity"/>
    <property type="evidence" value="ECO:0007669"/>
    <property type="project" value="InterPro"/>
</dbReference>
<dbReference type="STRING" id="1074467.JP39_06855"/>
<feature type="domain" description="ABC transporter" evidence="4">
    <location>
        <begin position="3"/>
        <end position="228"/>
    </location>
</feature>
<dbReference type="Pfam" id="PF00005">
    <property type="entry name" value="ABC_tran"/>
    <property type="match status" value="1"/>
</dbReference>
<dbReference type="CDD" id="cd03230">
    <property type="entry name" value="ABC_DR_subfamily_A"/>
    <property type="match status" value="1"/>
</dbReference>
<name>A0A0K2LFT8_9LACO</name>
<evidence type="ECO:0000256" key="2">
    <source>
        <dbReference type="ARBA" id="ARBA00022741"/>
    </source>
</evidence>
<evidence type="ECO:0000259" key="4">
    <source>
        <dbReference type="PROSITE" id="PS50893"/>
    </source>
</evidence>
<dbReference type="GO" id="GO:0005524">
    <property type="term" value="F:ATP binding"/>
    <property type="evidence" value="ECO:0007669"/>
    <property type="project" value="UniProtKB-KW"/>
</dbReference>
<dbReference type="AlphaFoldDB" id="A0A0K2LFT8"/>
<dbReference type="PANTHER" id="PTHR42711:SF13">
    <property type="entry name" value="ABC TRANSPORTER, ATP-BINDING PROTEIN"/>
    <property type="match status" value="1"/>
</dbReference>
<keyword evidence="1" id="KW-0813">Transport</keyword>